<accession>A0A1W2BLB9</accession>
<dbReference type="Pfam" id="PF01230">
    <property type="entry name" value="HIT"/>
    <property type="match status" value="1"/>
</dbReference>
<dbReference type="InterPro" id="IPR011146">
    <property type="entry name" value="HIT-like"/>
</dbReference>
<protein>
    <submittedName>
        <fullName evidence="3">Diadenosine tetraphosphate (Ap4A) hydrolase</fullName>
    </submittedName>
</protein>
<evidence type="ECO:0000256" key="1">
    <source>
        <dbReference type="PROSITE-ProRule" id="PRU00464"/>
    </source>
</evidence>
<organism evidence="3 4">
    <name type="scientific">Polynucleobacter kasalickyi</name>
    <dbReference type="NCBI Taxonomy" id="1938817"/>
    <lineage>
        <taxon>Bacteria</taxon>
        <taxon>Pseudomonadati</taxon>
        <taxon>Pseudomonadota</taxon>
        <taxon>Betaproteobacteria</taxon>
        <taxon>Burkholderiales</taxon>
        <taxon>Burkholderiaceae</taxon>
        <taxon>Polynucleobacter</taxon>
    </lineage>
</organism>
<dbReference type="Gene3D" id="1.10.30.50">
    <property type="match status" value="1"/>
</dbReference>
<proteinExistence type="predicted"/>
<dbReference type="Gene3D" id="3.30.428.10">
    <property type="entry name" value="HIT-like"/>
    <property type="match status" value="1"/>
</dbReference>
<dbReference type="EMBL" id="FWXJ01000014">
    <property type="protein sequence ID" value="SMC73656.1"/>
    <property type="molecule type" value="Genomic_DNA"/>
</dbReference>
<dbReference type="InterPro" id="IPR003615">
    <property type="entry name" value="HNH_nuc"/>
</dbReference>
<dbReference type="SMART" id="SM00507">
    <property type="entry name" value="HNHc"/>
    <property type="match status" value="1"/>
</dbReference>
<keyword evidence="3" id="KW-0378">Hydrolase</keyword>
<dbReference type="STRING" id="1938817.SAMN06296008_1143"/>
<feature type="short sequence motif" description="Histidine triad motif" evidence="1">
    <location>
        <begin position="300"/>
        <end position="304"/>
    </location>
</feature>
<evidence type="ECO:0000259" key="2">
    <source>
        <dbReference type="PROSITE" id="PS51084"/>
    </source>
</evidence>
<dbReference type="SUPFAM" id="SSF54197">
    <property type="entry name" value="HIT-like"/>
    <property type="match status" value="1"/>
</dbReference>
<evidence type="ECO:0000313" key="4">
    <source>
        <dbReference type="Proteomes" id="UP000192708"/>
    </source>
</evidence>
<dbReference type="PANTHER" id="PTHR42997">
    <property type="entry name" value="HIT FAMILY HYDROLASE"/>
    <property type="match status" value="1"/>
</dbReference>
<name>A0A1W2BLB9_9BURK</name>
<gene>
    <name evidence="3" type="ORF">SAMN06296008_1143</name>
</gene>
<reference evidence="3 4" key="1">
    <citation type="submission" date="2017-04" db="EMBL/GenBank/DDBJ databases">
        <authorList>
            <person name="Afonso C.L."/>
            <person name="Miller P.J."/>
            <person name="Scott M.A."/>
            <person name="Spackman E."/>
            <person name="Goraichik I."/>
            <person name="Dimitrov K.M."/>
            <person name="Suarez D.L."/>
            <person name="Swayne D.E."/>
        </authorList>
    </citation>
    <scope>NUCLEOTIDE SEQUENCE [LARGE SCALE GENOMIC DNA]</scope>
    <source>
        <strain evidence="3 4">VK13</strain>
    </source>
</reference>
<dbReference type="PROSITE" id="PS51084">
    <property type="entry name" value="HIT_2"/>
    <property type="match status" value="1"/>
</dbReference>
<dbReference type="CDD" id="cd00085">
    <property type="entry name" value="HNHc"/>
    <property type="match status" value="1"/>
</dbReference>
<dbReference type="PANTHER" id="PTHR42997:SF1">
    <property type="entry name" value="AP-4-A PHOSPHORYLASE"/>
    <property type="match status" value="1"/>
</dbReference>
<sequence>MTYSQLLQFISKDMTMAHIYQPVMLMELLKNEGKASVEEIAQAILNRDPSQIEYYTQIVKRMVGDVLTNKRKITTKDKGFYSLAGVESLTHGEIDELISLCEQKIIDYEKKRDGAQWSHRRRGRRAVSGSIRYEVLKRASGRCELCGISNEFKNIEVDHITPKSLGGKDDISNYQALCYTCNAQKNNKDDTDFRKLNAMYEDRLHGCLFCDVQTIDRTRIVEENELAFVIRDGFPVTEHHSLFIPKRHVLDYFGLSQPELNAIHQLLHSQKELLLKLDPNIDGFNIGMNCGETAGQSVWHCHVHLIPRRKGDVEYPKGGVRHVIPYKGNYEDLK</sequence>
<dbReference type="InterPro" id="IPR029471">
    <property type="entry name" value="HNH_5"/>
</dbReference>
<evidence type="ECO:0000313" key="3">
    <source>
        <dbReference type="EMBL" id="SMC73656.1"/>
    </source>
</evidence>
<dbReference type="AlphaFoldDB" id="A0A1W2BLB9"/>
<dbReference type="GO" id="GO:0016787">
    <property type="term" value="F:hydrolase activity"/>
    <property type="evidence" value="ECO:0007669"/>
    <property type="project" value="UniProtKB-KW"/>
</dbReference>
<dbReference type="InterPro" id="IPR036265">
    <property type="entry name" value="HIT-like_sf"/>
</dbReference>
<dbReference type="Proteomes" id="UP000192708">
    <property type="component" value="Unassembled WGS sequence"/>
</dbReference>
<dbReference type="Pfam" id="PF14279">
    <property type="entry name" value="HNH_5"/>
    <property type="match status" value="1"/>
</dbReference>
<dbReference type="InterPro" id="IPR052908">
    <property type="entry name" value="AP-4-A_phosphorylase"/>
</dbReference>
<feature type="domain" description="HIT" evidence="2">
    <location>
        <begin position="208"/>
        <end position="315"/>
    </location>
</feature>
<keyword evidence="4" id="KW-1185">Reference proteome</keyword>